<dbReference type="InterPro" id="IPR013010">
    <property type="entry name" value="Znf_SIAH"/>
</dbReference>
<reference evidence="8" key="3">
    <citation type="submission" date="2018-08" db="UniProtKB">
        <authorList>
            <consortium name="EnsemblPlants"/>
        </authorList>
    </citation>
    <scope>IDENTIFICATION</scope>
    <source>
        <strain evidence="8">cv. Bd21</strain>
    </source>
</reference>
<organism evidence="7">
    <name type="scientific">Brachypodium distachyon</name>
    <name type="common">Purple false brome</name>
    <name type="synonym">Trachynia distachya</name>
    <dbReference type="NCBI Taxonomy" id="15368"/>
    <lineage>
        <taxon>Eukaryota</taxon>
        <taxon>Viridiplantae</taxon>
        <taxon>Streptophyta</taxon>
        <taxon>Embryophyta</taxon>
        <taxon>Tracheophyta</taxon>
        <taxon>Spermatophyta</taxon>
        <taxon>Magnoliopsida</taxon>
        <taxon>Liliopsida</taxon>
        <taxon>Poales</taxon>
        <taxon>Poaceae</taxon>
        <taxon>BOP clade</taxon>
        <taxon>Pooideae</taxon>
        <taxon>Stipodae</taxon>
        <taxon>Brachypodieae</taxon>
        <taxon>Brachypodium</taxon>
    </lineage>
</organism>
<reference evidence="7" key="2">
    <citation type="submission" date="2017-06" db="EMBL/GenBank/DDBJ databases">
        <title>WGS assembly of Brachypodium distachyon.</title>
        <authorList>
            <consortium name="The International Brachypodium Initiative"/>
            <person name="Lucas S."/>
            <person name="Harmon-Smith M."/>
            <person name="Lail K."/>
            <person name="Tice H."/>
            <person name="Grimwood J."/>
            <person name="Bruce D."/>
            <person name="Barry K."/>
            <person name="Shu S."/>
            <person name="Lindquist E."/>
            <person name="Wang M."/>
            <person name="Pitluck S."/>
            <person name="Vogel J.P."/>
            <person name="Garvin D.F."/>
            <person name="Mockler T.C."/>
            <person name="Schmutz J."/>
            <person name="Rokhsar D."/>
            <person name="Bevan M.W."/>
        </authorList>
    </citation>
    <scope>NUCLEOTIDE SEQUENCE</scope>
    <source>
        <strain evidence="7">Bd21</strain>
    </source>
</reference>
<dbReference type="GO" id="GO:0061630">
    <property type="term" value="F:ubiquitin protein ligase activity"/>
    <property type="evidence" value="ECO:0000318"/>
    <property type="project" value="GO_Central"/>
</dbReference>
<sequence length="320" mass="33382">IDTVVAACVVAASTVSAPSPSTPPPVPPRRRRCRRPLQAVADLDLLRLSESVKQEPGAGAIVAAEQQGSPVGITVKLDISVLQCPICFRPFKPPIFRCKGGRHTACESCLAEIPYKQCQECEHGGGFERPVPGAGRDSLLRPDPCAHDGCSLFVPYHEASQHQSVCPHAPCSCPEPGCFFQAPPVALLAHLTASHAMPVHKVPHAKLLAMGMGLPPRRHLVVVEDDSGFLLTVAGCPAGITTVSAVYVMVHGEAVGQRAAPGASAGDRVGGDRGGLLRGARGRLHGGAARVDGAGQLGNFLVGAGASKELRLNIRVEKMS</sequence>
<keyword evidence="1" id="KW-0479">Metal-binding</keyword>
<evidence type="ECO:0000259" key="6">
    <source>
        <dbReference type="PROSITE" id="PS51081"/>
    </source>
</evidence>
<dbReference type="PANTHER" id="PTHR46632:SF18">
    <property type="entry name" value="OS01G0122200 PROTEIN"/>
    <property type="match status" value="1"/>
</dbReference>
<feature type="non-terminal residue" evidence="7">
    <location>
        <position position="1"/>
    </location>
</feature>
<evidence type="ECO:0000256" key="5">
    <source>
        <dbReference type="PROSITE-ProRule" id="PRU00455"/>
    </source>
</evidence>
<dbReference type="GO" id="GO:0008270">
    <property type="term" value="F:zinc ion binding"/>
    <property type="evidence" value="ECO:0007669"/>
    <property type="project" value="UniProtKB-KW"/>
</dbReference>
<dbReference type="PROSITE" id="PS51081">
    <property type="entry name" value="ZF_SIAH"/>
    <property type="match status" value="1"/>
</dbReference>
<evidence type="ECO:0000256" key="4">
    <source>
        <dbReference type="ARBA" id="ARBA00024004"/>
    </source>
</evidence>
<dbReference type="InParanoid" id="A0A2K2CMF4"/>
<dbReference type="InterPro" id="IPR013083">
    <property type="entry name" value="Znf_RING/FYVE/PHD"/>
</dbReference>
<evidence type="ECO:0000313" key="9">
    <source>
        <dbReference type="Proteomes" id="UP000008810"/>
    </source>
</evidence>
<dbReference type="OrthoDB" id="620422at2759"/>
<keyword evidence="3" id="KW-0862">Zinc</keyword>
<evidence type="ECO:0000256" key="1">
    <source>
        <dbReference type="ARBA" id="ARBA00022723"/>
    </source>
</evidence>
<dbReference type="Gene3D" id="3.30.40.10">
    <property type="entry name" value="Zinc/RING finger domain, C3HC4 (zinc finger)"/>
    <property type="match status" value="1"/>
</dbReference>
<dbReference type="STRING" id="15368.A0A2K2CMF4"/>
<dbReference type="Proteomes" id="UP000008810">
    <property type="component" value="Chromosome 4"/>
</dbReference>
<reference evidence="7 8" key="1">
    <citation type="journal article" date="2010" name="Nature">
        <title>Genome sequencing and analysis of the model grass Brachypodium distachyon.</title>
        <authorList>
            <consortium name="International Brachypodium Initiative"/>
        </authorList>
    </citation>
    <scope>NUCLEOTIDE SEQUENCE [LARGE SCALE GENOMIC DNA]</scope>
    <source>
        <strain evidence="7 8">Bd21</strain>
    </source>
</reference>
<dbReference type="PANTHER" id="PTHR46632">
    <property type="entry name" value="E3 UBIQUITIN-PROTEIN LIGASE SINA-LIKE 4"/>
    <property type="match status" value="1"/>
</dbReference>
<dbReference type="Gramene" id="PNT63208">
    <property type="protein sequence ID" value="PNT63208"/>
    <property type="gene ID" value="BRADI_4g12883v3"/>
</dbReference>
<evidence type="ECO:0000256" key="3">
    <source>
        <dbReference type="ARBA" id="ARBA00022833"/>
    </source>
</evidence>
<evidence type="ECO:0000313" key="7">
    <source>
        <dbReference type="EMBL" id="PNT63208.1"/>
    </source>
</evidence>
<dbReference type="AlphaFoldDB" id="A0A2K2CMF4"/>
<evidence type="ECO:0000256" key="2">
    <source>
        <dbReference type="ARBA" id="ARBA00022771"/>
    </source>
</evidence>
<keyword evidence="2 5" id="KW-0863">Zinc-finger</keyword>
<dbReference type="InterPro" id="IPR044286">
    <property type="entry name" value="SINL_plant"/>
</dbReference>
<comment type="function">
    <text evidence="4">E3 ubiquitin-protein ligase that mediates ubiquitination and subsequent proteasomal degradation of target proteins. E3 ubiquitin ligases accept ubiquitin from an E2 ubiquitin-conjugating enzyme in the form of a thioester and then directly transfers the ubiquitin to targeted substrates. It probably triggers the ubiquitin-mediated degradation of different substrates.</text>
</comment>
<dbReference type="GO" id="GO:0005737">
    <property type="term" value="C:cytoplasm"/>
    <property type="evidence" value="ECO:0000318"/>
    <property type="project" value="GO_Central"/>
</dbReference>
<proteinExistence type="predicted"/>
<dbReference type="FunCoup" id="A0A2K2CMF4">
    <property type="interactions" value="2"/>
</dbReference>
<protein>
    <recommendedName>
        <fullName evidence="6">SIAH-type domain-containing protein</fullName>
    </recommendedName>
</protein>
<feature type="domain" description="SIAH-type" evidence="6">
    <location>
        <begin position="138"/>
        <end position="196"/>
    </location>
</feature>
<evidence type="ECO:0000313" key="8">
    <source>
        <dbReference type="EnsemblPlants" id="PNT63208"/>
    </source>
</evidence>
<accession>A0A2K2CMF4</accession>
<dbReference type="SUPFAM" id="SSF49599">
    <property type="entry name" value="TRAF domain-like"/>
    <property type="match status" value="1"/>
</dbReference>
<name>A0A2K2CMF4_BRADI</name>
<dbReference type="EMBL" id="CM000883">
    <property type="protein sequence ID" value="PNT63208.1"/>
    <property type="molecule type" value="Genomic_DNA"/>
</dbReference>
<gene>
    <name evidence="7" type="ORF">BRADI_4g12883v3</name>
</gene>
<dbReference type="EnsemblPlants" id="PNT63208">
    <property type="protein sequence ID" value="PNT63208"/>
    <property type="gene ID" value="BRADI_4g12883v3"/>
</dbReference>
<keyword evidence="9" id="KW-1185">Reference proteome</keyword>